<evidence type="ECO:0000313" key="2">
    <source>
        <dbReference type="EMBL" id="GLK72211.1"/>
    </source>
</evidence>
<comment type="caution">
    <text evidence="2">The sequence shown here is derived from an EMBL/GenBank/DDBJ whole genome shotgun (WGS) entry which is preliminary data.</text>
</comment>
<proteinExistence type="predicted"/>
<organism evidence="2 3">
    <name type="scientific">Ancylobacter dichloromethanicus</name>
    <dbReference type="NCBI Taxonomy" id="518825"/>
    <lineage>
        <taxon>Bacteria</taxon>
        <taxon>Pseudomonadati</taxon>
        <taxon>Pseudomonadota</taxon>
        <taxon>Alphaproteobacteria</taxon>
        <taxon>Hyphomicrobiales</taxon>
        <taxon>Xanthobacteraceae</taxon>
        <taxon>Ancylobacter</taxon>
    </lineage>
</organism>
<dbReference type="Proteomes" id="UP001143370">
    <property type="component" value="Unassembled WGS sequence"/>
</dbReference>
<dbReference type="RefSeq" id="WP_213373678.1">
    <property type="nucleotide sequence ID" value="NZ_BSFJ01000009.1"/>
</dbReference>
<dbReference type="PROSITE" id="PS50075">
    <property type="entry name" value="CARRIER"/>
    <property type="match status" value="1"/>
</dbReference>
<protein>
    <recommendedName>
        <fullName evidence="1">Carrier domain-containing protein</fullName>
    </recommendedName>
</protein>
<reference evidence="2" key="1">
    <citation type="journal article" date="2014" name="Int. J. Syst. Evol. Microbiol.">
        <title>Complete genome sequence of Corynebacterium casei LMG S-19264T (=DSM 44701T), isolated from a smear-ripened cheese.</title>
        <authorList>
            <consortium name="US DOE Joint Genome Institute (JGI-PGF)"/>
            <person name="Walter F."/>
            <person name="Albersmeier A."/>
            <person name="Kalinowski J."/>
            <person name="Ruckert C."/>
        </authorList>
    </citation>
    <scope>NUCLEOTIDE SEQUENCE</scope>
    <source>
        <strain evidence="2">VKM B-2484</strain>
    </source>
</reference>
<sequence>MAIEPADIRRIVTPAAPVTRETMRADIAKMLHEDPEEIGGGDSLIDLGLDSMRAMNLVLLWSEGGLDLEFAHFAENPTLDGWWALVDARQRARPPLQGG</sequence>
<name>A0A9W6J7G6_9HYPH</name>
<dbReference type="AlphaFoldDB" id="A0A9W6J7G6"/>
<feature type="domain" description="Carrier" evidence="1">
    <location>
        <begin position="14"/>
        <end position="90"/>
    </location>
</feature>
<gene>
    <name evidence="2" type="ORF">GCM10017643_23270</name>
</gene>
<evidence type="ECO:0000259" key="1">
    <source>
        <dbReference type="PROSITE" id="PS50075"/>
    </source>
</evidence>
<dbReference type="EMBL" id="BSFJ01000009">
    <property type="protein sequence ID" value="GLK72211.1"/>
    <property type="molecule type" value="Genomic_DNA"/>
</dbReference>
<dbReference type="SUPFAM" id="SSF47336">
    <property type="entry name" value="ACP-like"/>
    <property type="match status" value="1"/>
</dbReference>
<reference evidence="2" key="2">
    <citation type="submission" date="2023-01" db="EMBL/GenBank/DDBJ databases">
        <authorList>
            <person name="Sun Q."/>
            <person name="Evtushenko L."/>
        </authorList>
    </citation>
    <scope>NUCLEOTIDE SEQUENCE</scope>
    <source>
        <strain evidence="2">VKM B-2484</strain>
    </source>
</reference>
<accession>A0A9W6J7G6</accession>
<keyword evidence="3" id="KW-1185">Reference proteome</keyword>
<dbReference type="InterPro" id="IPR036736">
    <property type="entry name" value="ACP-like_sf"/>
</dbReference>
<evidence type="ECO:0000313" key="3">
    <source>
        <dbReference type="Proteomes" id="UP001143370"/>
    </source>
</evidence>
<dbReference type="InterPro" id="IPR009081">
    <property type="entry name" value="PP-bd_ACP"/>
</dbReference>
<dbReference type="Gene3D" id="1.10.1200.10">
    <property type="entry name" value="ACP-like"/>
    <property type="match status" value="1"/>
</dbReference>
<dbReference type="Pfam" id="PF00550">
    <property type="entry name" value="PP-binding"/>
    <property type="match status" value="1"/>
</dbReference>